<dbReference type="PATRIC" id="fig|1346791.3.peg.2346"/>
<sequence>MIRKPMVYALLYVSQSNLDGPGGLGAVKDMVAAARLRNASLGVTGALIFAESHFVQVLEGSREAVDELMRSIERDARHRDVRIVREGAVAARRFSGWSLAYAGPPALLGTLLLPDREQDGEWADRLIATMIRFAAAA</sequence>
<comment type="caution">
    <text evidence="2">The sequence shown here is derived from an EMBL/GenBank/DDBJ whole genome shotgun (WGS) entry which is preliminary data.</text>
</comment>
<dbReference type="SMART" id="SM01034">
    <property type="entry name" value="BLUF"/>
    <property type="match status" value="1"/>
</dbReference>
<dbReference type="PROSITE" id="PS50925">
    <property type="entry name" value="BLUF"/>
    <property type="match status" value="1"/>
</dbReference>
<name>T0IST7_9SPHN</name>
<dbReference type="EMBL" id="AUWY01000085">
    <property type="protein sequence ID" value="EQB31915.1"/>
    <property type="molecule type" value="Genomic_DNA"/>
</dbReference>
<organism evidence="2 3">
    <name type="scientific">Sphingobium ummariense RL-3</name>
    <dbReference type="NCBI Taxonomy" id="1346791"/>
    <lineage>
        <taxon>Bacteria</taxon>
        <taxon>Pseudomonadati</taxon>
        <taxon>Pseudomonadota</taxon>
        <taxon>Alphaproteobacteria</taxon>
        <taxon>Sphingomonadales</taxon>
        <taxon>Sphingomonadaceae</taxon>
        <taxon>Sphingobium</taxon>
    </lineage>
</organism>
<protein>
    <recommendedName>
        <fullName evidence="1">BLUF domain-containing protein</fullName>
    </recommendedName>
</protein>
<dbReference type="Gene3D" id="3.30.70.100">
    <property type="match status" value="1"/>
</dbReference>
<dbReference type="Proteomes" id="UP000015523">
    <property type="component" value="Unassembled WGS sequence"/>
</dbReference>
<dbReference type="GO" id="GO:0071949">
    <property type="term" value="F:FAD binding"/>
    <property type="evidence" value="ECO:0007669"/>
    <property type="project" value="InterPro"/>
</dbReference>
<dbReference type="eggNOG" id="COG5001">
    <property type="taxonomic scope" value="Bacteria"/>
</dbReference>
<evidence type="ECO:0000313" key="2">
    <source>
        <dbReference type="EMBL" id="EQB31915.1"/>
    </source>
</evidence>
<gene>
    <name evidence="2" type="ORF">M529_12200</name>
</gene>
<dbReference type="GO" id="GO:0009882">
    <property type="term" value="F:blue light photoreceptor activity"/>
    <property type="evidence" value="ECO:0007669"/>
    <property type="project" value="InterPro"/>
</dbReference>
<evidence type="ECO:0000313" key="3">
    <source>
        <dbReference type="Proteomes" id="UP000015523"/>
    </source>
</evidence>
<proteinExistence type="predicted"/>
<dbReference type="InterPro" id="IPR036046">
    <property type="entry name" value="Acylphosphatase-like_dom_sf"/>
</dbReference>
<reference evidence="2 3" key="1">
    <citation type="journal article" date="2013" name="Genome Announc.">
        <title>Draft Genome Sequence of Sphingobium ummariense Strain RL-3, a Hexachlorocyclohexane-Degrading Bacterium.</title>
        <authorList>
            <person name="Kohli P."/>
            <person name="Dua A."/>
            <person name="Sangwan N."/>
            <person name="Oldach P."/>
            <person name="Khurana J.P."/>
            <person name="Lal R."/>
        </authorList>
    </citation>
    <scope>NUCLEOTIDE SEQUENCE [LARGE SCALE GENOMIC DNA]</scope>
    <source>
        <strain evidence="2 3">RL-3</strain>
    </source>
</reference>
<evidence type="ECO:0000259" key="1">
    <source>
        <dbReference type="PROSITE" id="PS50925"/>
    </source>
</evidence>
<feature type="domain" description="BLUF" evidence="1">
    <location>
        <begin position="7"/>
        <end position="100"/>
    </location>
</feature>
<accession>T0IST7</accession>
<keyword evidence="3" id="KW-1185">Reference proteome</keyword>
<dbReference type="STRING" id="1346791.M529_12200"/>
<dbReference type="Pfam" id="PF04940">
    <property type="entry name" value="BLUF"/>
    <property type="match status" value="1"/>
</dbReference>
<dbReference type="InterPro" id="IPR007024">
    <property type="entry name" value="BLUF_domain"/>
</dbReference>
<dbReference type="SUPFAM" id="SSF54975">
    <property type="entry name" value="Acylphosphatase/BLUF domain-like"/>
    <property type="match status" value="1"/>
</dbReference>
<dbReference type="AlphaFoldDB" id="T0IST7"/>